<dbReference type="AlphaFoldDB" id="A0A6G9Z3H5"/>
<dbReference type="SUPFAM" id="SSF53474">
    <property type="entry name" value="alpha/beta-Hydrolases"/>
    <property type="match status" value="1"/>
</dbReference>
<dbReference type="Gene3D" id="3.40.50.1820">
    <property type="entry name" value="alpha/beta hydrolase"/>
    <property type="match status" value="1"/>
</dbReference>
<sequence length="299" mass="32828">MGMRWRRRDLVVTEGVLDYRQRRSYTVVRPRVVRVGAPLVVVLHGLRDTFGSTRRWMGGTFDRFAEGGGVVVYPDGVDREWNSARRAVMFSRRVKSVDDVGFLRALSERLVAEWALDPRRVFAVGFSLGGQMAIRMVCDAPDVFAGVALISATLPAPGNRVCSDRPPIPVPVLAFHGTADSLAPWAGGTVGFRVSPRQRRAWFGKGPHESVPDTLEWFAARNGIEAVPTVEWVRTGSGWAARTDYRQDGCPPVTGYTIVGGGHEIPGPRWRRLLPDTTVGGGLVAADVIARFFDLDGSE</sequence>
<evidence type="ECO:0000313" key="3">
    <source>
        <dbReference type="EMBL" id="QIS20078.1"/>
    </source>
</evidence>
<name>A0A6G9Z3H5_9NOCA</name>
<dbReference type="Proteomes" id="UP000500953">
    <property type="component" value="Chromosome"/>
</dbReference>
<evidence type="ECO:0000259" key="2">
    <source>
        <dbReference type="Pfam" id="PF01738"/>
    </source>
</evidence>
<gene>
    <name evidence="3" type="ORF">F6W96_19045</name>
</gene>
<evidence type="ECO:0000313" key="4">
    <source>
        <dbReference type="Proteomes" id="UP000500953"/>
    </source>
</evidence>
<proteinExistence type="predicted"/>
<dbReference type="InterPro" id="IPR050955">
    <property type="entry name" value="Plant_Biomass_Hydrol_Est"/>
</dbReference>
<dbReference type="EMBL" id="CP046173">
    <property type="protein sequence ID" value="QIS20078.1"/>
    <property type="molecule type" value="Genomic_DNA"/>
</dbReference>
<dbReference type="InterPro" id="IPR002925">
    <property type="entry name" value="Dienelactn_hydro"/>
</dbReference>
<dbReference type="PANTHER" id="PTHR43037:SF1">
    <property type="entry name" value="BLL1128 PROTEIN"/>
    <property type="match status" value="1"/>
</dbReference>
<dbReference type="Pfam" id="PF01738">
    <property type="entry name" value="DLH"/>
    <property type="match status" value="1"/>
</dbReference>
<dbReference type="InterPro" id="IPR029058">
    <property type="entry name" value="AB_hydrolase_fold"/>
</dbReference>
<accession>A0A6G9Z3H5</accession>
<organism evidence="3 4">
    <name type="scientific">Nocardia terpenica</name>
    <dbReference type="NCBI Taxonomy" id="455432"/>
    <lineage>
        <taxon>Bacteria</taxon>
        <taxon>Bacillati</taxon>
        <taxon>Actinomycetota</taxon>
        <taxon>Actinomycetes</taxon>
        <taxon>Mycobacteriales</taxon>
        <taxon>Nocardiaceae</taxon>
        <taxon>Nocardia</taxon>
    </lineage>
</organism>
<protein>
    <recommendedName>
        <fullName evidence="2">Dienelactone hydrolase domain-containing protein</fullName>
    </recommendedName>
</protein>
<evidence type="ECO:0000256" key="1">
    <source>
        <dbReference type="ARBA" id="ARBA00022729"/>
    </source>
</evidence>
<dbReference type="PANTHER" id="PTHR43037">
    <property type="entry name" value="UNNAMED PRODUCT-RELATED"/>
    <property type="match status" value="1"/>
</dbReference>
<reference evidence="3 4" key="1">
    <citation type="journal article" date="2019" name="ACS Chem. Biol.">
        <title>Identification and Mobilization of a Cryptic Antibiotic Biosynthesis Gene Locus from a Human-Pathogenic Nocardia Isolate.</title>
        <authorList>
            <person name="Herisse M."/>
            <person name="Ishida K."/>
            <person name="Porter J.L."/>
            <person name="Howden B."/>
            <person name="Hertweck C."/>
            <person name="Stinear T.P."/>
            <person name="Pidot S.J."/>
        </authorList>
    </citation>
    <scope>NUCLEOTIDE SEQUENCE [LARGE SCALE GENOMIC DNA]</scope>
    <source>
        <strain evidence="3 4">AUSMDU00012715</strain>
    </source>
</reference>
<dbReference type="GO" id="GO:0016787">
    <property type="term" value="F:hydrolase activity"/>
    <property type="evidence" value="ECO:0007669"/>
    <property type="project" value="InterPro"/>
</dbReference>
<feature type="domain" description="Dienelactone hydrolase" evidence="2">
    <location>
        <begin position="36"/>
        <end position="184"/>
    </location>
</feature>
<keyword evidence="1" id="KW-0732">Signal</keyword>